<feature type="transmembrane region" description="Helical" evidence="9">
    <location>
        <begin position="6"/>
        <end position="22"/>
    </location>
</feature>
<dbReference type="Pfam" id="PF03840">
    <property type="entry name" value="SecG"/>
    <property type="match status" value="1"/>
</dbReference>
<evidence type="ECO:0000256" key="2">
    <source>
        <dbReference type="ARBA" id="ARBA00008445"/>
    </source>
</evidence>
<keyword evidence="8 9" id="KW-0472">Membrane</keyword>
<dbReference type="InterPro" id="IPR004692">
    <property type="entry name" value="SecG"/>
</dbReference>
<dbReference type="AlphaFoldDB" id="A0A6J4U5F2"/>
<keyword evidence="7 9" id="KW-0811">Translocation</keyword>
<evidence type="ECO:0000256" key="6">
    <source>
        <dbReference type="ARBA" id="ARBA00022989"/>
    </source>
</evidence>
<keyword evidence="5 9" id="KW-0653">Protein transport</keyword>
<evidence type="ECO:0000256" key="9">
    <source>
        <dbReference type="RuleBase" id="RU365087"/>
    </source>
</evidence>
<comment type="subcellular location">
    <subcellularLocation>
        <location evidence="9">Cell membrane</location>
        <topology evidence="9">Multi-pass membrane protein</topology>
    </subcellularLocation>
    <subcellularLocation>
        <location evidence="1">Membrane</location>
        <topology evidence="1">Multi-pass membrane protein</topology>
    </subcellularLocation>
</comment>
<reference evidence="10" key="1">
    <citation type="submission" date="2020-02" db="EMBL/GenBank/DDBJ databases">
        <authorList>
            <person name="Meier V. D."/>
        </authorList>
    </citation>
    <scope>NUCLEOTIDE SEQUENCE</scope>
    <source>
        <strain evidence="10">AVDCRST_MAG43</strain>
    </source>
</reference>
<keyword evidence="9" id="KW-1003">Cell membrane</keyword>
<evidence type="ECO:0000256" key="1">
    <source>
        <dbReference type="ARBA" id="ARBA00004141"/>
    </source>
</evidence>
<evidence type="ECO:0000256" key="8">
    <source>
        <dbReference type="ARBA" id="ARBA00023136"/>
    </source>
</evidence>
<comment type="function">
    <text evidence="9">Involved in protein export. Participates in an early event of protein translocation.</text>
</comment>
<feature type="transmembrane region" description="Helical" evidence="9">
    <location>
        <begin position="51"/>
        <end position="73"/>
    </location>
</feature>
<evidence type="ECO:0000256" key="5">
    <source>
        <dbReference type="ARBA" id="ARBA00022927"/>
    </source>
</evidence>
<keyword evidence="6 9" id="KW-1133">Transmembrane helix</keyword>
<accession>A0A6J4U5F2</accession>
<gene>
    <name evidence="10" type="ORF">AVDCRST_MAG43-159</name>
</gene>
<name>A0A6J4U5F2_9BACT</name>
<sequence>MDIALNLVTIILAIVLIAIILLQTKGSSFSGAFGGGSDSIQRTRRGFEKTLFQFTIGVAVAFVVLSILSSFIIGG</sequence>
<keyword evidence="3 9" id="KW-0813">Transport</keyword>
<dbReference type="GO" id="GO:0005886">
    <property type="term" value="C:plasma membrane"/>
    <property type="evidence" value="ECO:0007669"/>
    <property type="project" value="UniProtKB-SubCell"/>
</dbReference>
<comment type="similarity">
    <text evidence="2 9">Belongs to the SecG family.</text>
</comment>
<dbReference type="NCBIfam" id="TIGR00810">
    <property type="entry name" value="secG"/>
    <property type="match status" value="1"/>
</dbReference>
<proteinExistence type="inferred from homology"/>
<keyword evidence="4 9" id="KW-0812">Transmembrane</keyword>
<dbReference type="GO" id="GO:0009306">
    <property type="term" value="P:protein secretion"/>
    <property type="evidence" value="ECO:0007669"/>
    <property type="project" value="UniProtKB-UniRule"/>
</dbReference>
<dbReference type="EMBL" id="CADCWI010000010">
    <property type="protein sequence ID" value="CAA9541176.1"/>
    <property type="molecule type" value="Genomic_DNA"/>
</dbReference>
<organism evidence="10">
    <name type="scientific">uncultured Thermomicrobiales bacterium</name>
    <dbReference type="NCBI Taxonomy" id="1645740"/>
    <lineage>
        <taxon>Bacteria</taxon>
        <taxon>Pseudomonadati</taxon>
        <taxon>Thermomicrobiota</taxon>
        <taxon>Thermomicrobia</taxon>
        <taxon>Thermomicrobiales</taxon>
        <taxon>environmental samples</taxon>
    </lineage>
</organism>
<evidence type="ECO:0000256" key="3">
    <source>
        <dbReference type="ARBA" id="ARBA00022448"/>
    </source>
</evidence>
<protein>
    <recommendedName>
        <fullName evidence="9">Protein-export membrane protein SecG</fullName>
    </recommendedName>
</protein>
<evidence type="ECO:0000256" key="7">
    <source>
        <dbReference type="ARBA" id="ARBA00023010"/>
    </source>
</evidence>
<evidence type="ECO:0000313" key="10">
    <source>
        <dbReference type="EMBL" id="CAA9541176.1"/>
    </source>
</evidence>
<dbReference type="GO" id="GO:0015450">
    <property type="term" value="F:protein-transporting ATPase activity"/>
    <property type="evidence" value="ECO:0007669"/>
    <property type="project" value="UniProtKB-UniRule"/>
</dbReference>
<evidence type="ECO:0000256" key="4">
    <source>
        <dbReference type="ARBA" id="ARBA00022692"/>
    </source>
</evidence>